<feature type="compositionally biased region" description="Polar residues" evidence="2">
    <location>
        <begin position="504"/>
        <end position="520"/>
    </location>
</feature>
<feature type="compositionally biased region" description="Basic and acidic residues" evidence="2">
    <location>
        <begin position="136"/>
        <end position="153"/>
    </location>
</feature>
<dbReference type="AlphaFoldDB" id="A0A6J2UWV0"/>
<accession>A0A6J2UWV0</accession>
<reference evidence="5" key="1">
    <citation type="submission" date="2025-08" db="UniProtKB">
        <authorList>
            <consortium name="RefSeq"/>
        </authorList>
    </citation>
    <scope>IDENTIFICATION</scope>
</reference>
<dbReference type="OrthoDB" id="10035553at2759"/>
<feature type="compositionally biased region" description="Low complexity" evidence="2">
    <location>
        <begin position="86"/>
        <end position="102"/>
    </location>
</feature>
<feature type="region of interest" description="Disordered" evidence="2">
    <location>
        <begin position="229"/>
        <end position="310"/>
    </location>
</feature>
<evidence type="ECO:0000313" key="5">
    <source>
        <dbReference type="RefSeq" id="XP_030623822.1"/>
    </source>
</evidence>
<dbReference type="GO" id="GO:0021849">
    <property type="term" value="P:neuroblast division in subventricular zone"/>
    <property type="evidence" value="ECO:0007669"/>
    <property type="project" value="TreeGrafter"/>
</dbReference>
<protein>
    <submittedName>
        <fullName evidence="5">Microtubule organization protein AKNA</fullName>
    </submittedName>
</protein>
<keyword evidence="4" id="KW-1185">Reference proteome</keyword>
<proteinExistence type="predicted"/>
<dbReference type="GO" id="GO:0060234">
    <property type="term" value="P:neuroblast delamination"/>
    <property type="evidence" value="ECO:0007669"/>
    <property type="project" value="TreeGrafter"/>
</dbReference>
<feature type="region of interest" description="Disordered" evidence="2">
    <location>
        <begin position="642"/>
        <end position="682"/>
    </location>
</feature>
<name>A0A6J2UWV0_CHACN</name>
<dbReference type="GO" id="GO:0005813">
    <property type="term" value="C:centrosome"/>
    <property type="evidence" value="ECO:0007669"/>
    <property type="project" value="TreeGrafter"/>
</dbReference>
<dbReference type="Proteomes" id="UP000504632">
    <property type="component" value="Chromosome 3"/>
</dbReference>
<evidence type="ECO:0000259" key="3">
    <source>
        <dbReference type="Pfam" id="PF12443"/>
    </source>
</evidence>
<feature type="compositionally biased region" description="Basic and acidic residues" evidence="2">
    <location>
        <begin position="1072"/>
        <end position="1090"/>
    </location>
</feature>
<dbReference type="InParanoid" id="A0A6J2UWV0"/>
<evidence type="ECO:0000256" key="2">
    <source>
        <dbReference type="SAM" id="MobiDB-lite"/>
    </source>
</evidence>
<sequence>MEKRGGSTRAGVLIWTPAPDYTSPTSRADSPGSLDEGREEDFQSQMDENGIIGLGETWRLEEEEEAPDEEYTIDAGTPEPEENPPSALEELSYNLSELLDSEPVSEPTEEDCNPPSHNLELDGNATLNMENWSEDENGKGSYHGEAEGSEKINRQHVMSVPERDGLLDMTEDELEEGEEFGEPQGQTNRSIPITQASTGRDWLEQYDLKHDGVGGGPVTDLLTSEMRQMHTQGSVRDSVGLERSVTPRSPCSPRSLHLSTAPSINRLPSHLSTEELDDNPGIEAETLPEPAFTESLPESRSSQHSHTPRRHWTIEFEGEESMQKSTPLFVCKSLGHKGPNSRKGQLNYPLPDFSKVEPRVRFPKNGYKPPKSKKSACSRGMIAEAPVVFKSPADIVREVLQSSSDRPTEHSTLNDSHRSVSSTVPQEFRCPQHASALVQQLQEDYRRLLTKYAEAENTIDRLRLEAKVGLYSDPPKPCPSAVSGVVQEGSKVMILNFPQAQRAELSTGTSHLTQQTPNQDKSGDPTCPASVDPVSSRPKDAGGRERLTELLYKQAERFLLQVDAFEVLLKKGKLKPFEQIKGLSRLAQGQDSLERGYLMAREEHRLLQRHGASPDLFDPDRELEGQIFRSGMRLEELKEWVEQLEQSRPTPEPPPTPAPHPVPLSSPLKDTDTLPESPLPAVCAEPGVGIGVQLEVSSVSGESSGDGQRDEEEEALPSLLPRSLHLKHQRVERDYSNLLDHYESFKELPKFLDVDQSERIHDSSELDGSPLPRNDWTVQGLHLTTESEESSGNPGQQQPILNQASPSSPSVRPQVCNSMETLPEALPQPSVLPGKRSSQSKAAGIRKSHSSSLTSLGESTVSDKRPCKAQAKTVGTAPMDGVISPETDSGFVGSESSRLTPATRSPLRQRAGQRSVRKTEKGEGKPPPSPSATVSPQRWASETLQPWPSGMISEMEQESEHEHSLSEVEDPQSDRYTQLANQNLQYQGNSSPTAPYHHGDHLKAQSSGQLTNHHEALQSLQQEVNRLRECLERTLRHTSLPGPIETPSTLPVVSRLHKQPQSSTPLRSPLRTGEKERYGRREMSREENQRSESTPRPSPRRRSASVPRLPPQVHITTDSEHDQSECKPQTSRGIPVSFTTTRGRRKTRGDPGRQRSVPASAPPPGLDGVPVLQCVPLYSPVLCFSSPVATSSYSQPLYLSFNEDRASAARGHHGRWRSLSVDRRSLNSSLQRAIAAASSMRESSHRMARSLASGLHQQNLLTQSCTY</sequence>
<dbReference type="PANTHER" id="PTHR21510">
    <property type="entry name" value="AKNA DOMAIN-CONTAINING PROTEIN"/>
    <property type="match status" value="1"/>
</dbReference>
<dbReference type="GeneID" id="115807101"/>
<feature type="compositionally biased region" description="Polar residues" evidence="2">
    <location>
        <begin position="401"/>
        <end position="425"/>
    </location>
</feature>
<feature type="domain" description="AKNA" evidence="3">
    <location>
        <begin position="593"/>
        <end position="646"/>
    </location>
</feature>
<keyword evidence="1" id="KW-0175">Coiled coil</keyword>
<feature type="region of interest" description="Disordered" evidence="2">
    <location>
        <begin position="331"/>
        <end position="353"/>
    </location>
</feature>
<dbReference type="InterPro" id="IPR052655">
    <property type="entry name" value="AKNA_Centrosome-Trans_reg"/>
</dbReference>
<dbReference type="InterPro" id="IPR022150">
    <property type="entry name" value="AKNA_dom"/>
</dbReference>
<feature type="compositionally biased region" description="Polar residues" evidence="2">
    <location>
        <begin position="184"/>
        <end position="197"/>
    </location>
</feature>
<feature type="region of interest" description="Disordered" evidence="2">
    <location>
        <begin position="986"/>
        <end position="1010"/>
    </location>
</feature>
<feature type="region of interest" description="Disordered" evidence="2">
    <location>
        <begin position="401"/>
        <end position="427"/>
    </location>
</feature>
<evidence type="ECO:0000313" key="4">
    <source>
        <dbReference type="Proteomes" id="UP000504632"/>
    </source>
</evidence>
<feature type="coiled-coil region" evidence="1">
    <location>
        <begin position="438"/>
        <end position="465"/>
    </location>
</feature>
<feature type="coiled-coil region" evidence="1">
    <location>
        <begin position="1010"/>
        <end position="1037"/>
    </location>
</feature>
<feature type="compositionally biased region" description="Polar residues" evidence="2">
    <location>
        <begin position="931"/>
        <end position="940"/>
    </location>
</feature>
<feature type="compositionally biased region" description="Polar residues" evidence="2">
    <location>
        <begin position="894"/>
        <end position="903"/>
    </location>
</feature>
<feature type="region of interest" description="Disordered" evidence="2">
    <location>
        <begin position="504"/>
        <end position="542"/>
    </location>
</feature>
<feature type="compositionally biased region" description="Acidic residues" evidence="2">
    <location>
        <begin position="61"/>
        <end position="72"/>
    </location>
</feature>
<organism evidence="4 5">
    <name type="scientific">Chanos chanos</name>
    <name type="common">Milkfish</name>
    <name type="synonym">Mugil chanos</name>
    <dbReference type="NCBI Taxonomy" id="29144"/>
    <lineage>
        <taxon>Eukaryota</taxon>
        <taxon>Metazoa</taxon>
        <taxon>Chordata</taxon>
        <taxon>Craniata</taxon>
        <taxon>Vertebrata</taxon>
        <taxon>Euteleostomi</taxon>
        <taxon>Actinopterygii</taxon>
        <taxon>Neopterygii</taxon>
        <taxon>Teleostei</taxon>
        <taxon>Ostariophysi</taxon>
        <taxon>Gonorynchiformes</taxon>
        <taxon>Chanidae</taxon>
        <taxon>Chanos</taxon>
    </lineage>
</organism>
<feature type="region of interest" description="Disordered" evidence="2">
    <location>
        <begin position="698"/>
        <end position="721"/>
    </location>
</feature>
<dbReference type="GO" id="GO:0001837">
    <property type="term" value="P:epithelial to mesenchymal transition"/>
    <property type="evidence" value="ECO:0007669"/>
    <property type="project" value="TreeGrafter"/>
</dbReference>
<feature type="region of interest" description="Disordered" evidence="2">
    <location>
        <begin position="756"/>
        <end position="940"/>
    </location>
</feature>
<feature type="compositionally biased region" description="Low complexity" evidence="2">
    <location>
        <begin position="850"/>
        <end position="860"/>
    </location>
</feature>
<dbReference type="RefSeq" id="XP_030623822.1">
    <property type="nucleotide sequence ID" value="XM_030767962.1"/>
</dbReference>
<evidence type="ECO:0000256" key="1">
    <source>
        <dbReference type="SAM" id="Coils"/>
    </source>
</evidence>
<dbReference type="Pfam" id="PF12443">
    <property type="entry name" value="AKNA"/>
    <property type="match status" value="1"/>
</dbReference>
<dbReference type="CTD" id="80709"/>
<feature type="compositionally biased region" description="Polar residues" evidence="2">
    <location>
        <begin position="296"/>
        <end position="305"/>
    </location>
</feature>
<feature type="region of interest" description="Disordered" evidence="2">
    <location>
        <begin position="1038"/>
        <end position="1167"/>
    </location>
</feature>
<gene>
    <name evidence="5" type="primary">akna</name>
</gene>
<feature type="compositionally biased region" description="Pro residues" evidence="2">
    <location>
        <begin position="650"/>
        <end position="664"/>
    </location>
</feature>
<feature type="compositionally biased region" description="Acidic residues" evidence="2">
    <location>
        <begin position="169"/>
        <end position="181"/>
    </location>
</feature>
<dbReference type="PANTHER" id="PTHR21510:SF15">
    <property type="entry name" value="MICROTUBULE ORGANIZATION PROTEIN AKNA"/>
    <property type="match status" value="1"/>
</dbReference>
<feature type="region of interest" description="Disordered" evidence="2">
    <location>
        <begin position="1"/>
        <end position="197"/>
    </location>
</feature>
<feature type="compositionally biased region" description="Polar residues" evidence="2">
    <location>
        <begin position="790"/>
        <end position="820"/>
    </location>
</feature>